<comment type="caution">
    <text evidence="1">The sequence shown here is derived from an EMBL/GenBank/DDBJ whole genome shotgun (WGS) entry which is preliminary data.</text>
</comment>
<dbReference type="PIRSF" id="PIRSF035865">
    <property type="entry name" value="UCP035865"/>
    <property type="match status" value="1"/>
</dbReference>
<accession>A0ABU4RU26</accession>
<dbReference type="RefSeq" id="WP_319845776.1">
    <property type="nucleotide sequence ID" value="NZ_JAXAFJ010000014.1"/>
</dbReference>
<dbReference type="Pfam" id="PF10098">
    <property type="entry name" value="DUF2336"/>
    <property type="match status" value="1"/>
</dbReference>
<evidence type="ECO:0000313" key="2">
    <source>
        <dbReference type="Proteomes" id="UP001274321"/>
    </source>
</evidence>
<evidence type="ECO:0000313" key="1">
    <source>
        <dbReference type="EMBL" id="MDX6807594.1"/>
    </source>
</evidence>
<dbReference type="InterPro" id="IPR019285">
    <property type="entry name" value="DUF2336"/>
</dbReference>
<proteinExistence type="predicted"/>
<protein>
    <submittedName>
        <fullName evidence="1">DUF2336 domain-containing protein</fullName>
    </submittedName>
</protein>
<gene>
    <name evidence="1" type="ORF">SCD90_16145</name>
</gene>
<dbReference type="EMBL" id="JAXAFJ010000014">
    <property type="protein sequence ID" value="MDX6807594.1"/>
    <property type="molecule type" value="Genomic_DNA"/>
</dbReference>
<organism evidence="1 2">
    <name type="scientific">Terrihabitans rhizophilus</name>
    <dbReference type="NCBI Taxonomy" id="3092662"/>
    <lineage>
        <taxon>Bacteria</taxon>
        <taxon>Pseudomonadati</taxon>
        <taxon>Pseudomonadota</taxon>
        <taxon>Alphaproteobacteria</taxon>
        <taxon>Hyphomicrobiales</taxon>
        <taxon>Terrihabitans</taxon>
    </lineage>
</organism>
<dbReference type="Proteomes" id="UP001274321">
    <property type="component" value="Unassembled WGS sequence"/>
</dbReference>
<keyword evidence="2" id="KW-1185">Reference proteome</keyword>
<reference evidence="1 2" key="1">
    <citation type="submission" date="2023-11" db="EMBL/GenBank/DDBJ databases">
        <authorList>
            <person name="Bao R."/>
        </authorList>
    </citation>
    <scope>NUCLEOTIDE SEQUENCE [LARGE SCALE GENOMIC DNA]</scope>
    <source>
        <strain evidence="1 2">PJ23</strain>
    </source>
</reference>
<sequence length="391" mass="41650">MPHHADVPAVLGGSQNDLVARFLDWAPAAAPEARAEGVAALARAFLYSDLSQSSREIVADVLALFTEDSSFRVRSSLSGALARSAEAPPAVIRALAYDVPDVALPVLVFSPLLHDADLVQLVTTRGEQEQAAIAARNAVSQLVALALVEYGSARICMVLACNPEVGLEPGLLVRMLERHGTDADLRSRLLLRPELPAPLRYRLLCNIADELGSMASDRLGMDERRAEHMTQDGRERSALVVAEDAGTELAGLVSHLRDEGQLTTAIVLKALSEGNLAFVIAAFSELTGVTPARVGGLLKDPEAAAFRALHRQAGMPRSSLSVFQQALGAWGEAERQRLEGAHARQLVAERVLAATEGAAAGLFVQSGADASRQVSRARLRQHAPEHFARAA</sequence>
<name>A0ABU4RU26_9HYPH</name>
<dbReference type="InterPro" id="IPR014598">
    <property type="entry name" value="UCP035865"/>
</dbReference>